<dbReference type="SMART" id="SM01217">
    <property type="entry name" value="Fn3_like"/>
    <property type="match status" value="1"/>
</dbReference>
<evidence type="ECO:0000256" key="2">
    <source>
        <dbReference type="ARBA" id="ARBA00022801"/>
    </source>
</evidence>
<dbReference type="OrthoDB" id="3187421at2"/>
<dbReference type="InterPro" id="IPR013783">
    <property type="entry name" value="Ig-like_fold"/>
</dbReference>
<proteinExistence type="inferred from homology"/>
<reference evidence="4 5" key="2">
    <citation type="journal article" date="2016" name="J. Biotechnol.">
        <title>Complete genome sequence of Arthrobacter alpinus ERGS4:06, a yellow pigmented bacterium tolerant to cold and radiations isolated from Sikkim Himalaya.</title>
        <authorList>
            <person name="Kumar R."/>
            <person name="Singh D."/>
            <person name="Swarnkar M.K."/>
            <person name="Singh A.K."/>
            <person name="Kumar S."/>
        </authorList>
    </citation>
    <scope>NUCLEOTIDE SEQUENCE [LARGE SCALE GENOMIC DNA]</scope>
    <source>
        <strain evidence="4 5">ERGS4:06</strain>
    </source>
</reference>
<dbReference type="InterPro" id="IPR036881">
    <property type="entry name" value="Glyco_hydro_3_C_sf"/>
</dbReference>
<name>A0A0S2LWK1_9MICC</name>
<dbReference type="Pfam" id="PF14310">
    <property type="entry name" value="Fn3-like"/>
    <property type="match status" value="1"/>
</dbReference>
<dbReference type="GO" id="GO:0004553">
    <property type="term" value="F:hydrolase activity, hydrolyzing O-glycosyl compounds"/>
    <property type="evidence" value="ECO:0007669"/>
    <property type="project" value="InterPro"/>
</dbReference>
<protein>
    <recommendedName>
        <fullName evidence="3">Fibronectin type III-like domain-containing protein</fullName>
    </recommendedName>
</protein>
<evidence type="ECO:0000256" key="1">
    <source>
        <dbReference type="ARBA" id="ARBA00005336"/>
    </source>
</evidence>
<dbReference type="Gene3D" id="2.80.10.50">
    <property type="match status" value="1"/>
</dbReference>
<dbReference type="EMBL" id="CP013200">
    <property type="protein sequence ID" value="ALO65837.1"/>
    <property type="molecule type" value="Genomic_DNA"/>
</dbReference>
<dbReference type="Pfam" id="PF01915">
    <property type="entry name" value="Glyco_hydro_3_C"/>
    <property type="match status" value="1"/>
</dbReference>
<dbReference type="GO" id="GO:0005975">
    <property type="term" value="P:carbohydrate metabolic process"/>
    <property type="evidence" value="ECO:0007669"/>
    <property type="project" value="InterPro"/>
</dbReference>
<accession>A0A0S2LWK1</accession>
<evidence type="ECO:0000259" key="3">
    <source>
        <dbReference type="SMART" id="SM01217"/>
    </source>
</evidence>
<evidence type="ECO:0000313" key="5">
    <source>
        <dbReference type="Proteomes" id="UP000059574"/>
    </source>
</evidence>
<dbReference type="InterPro" id="IPR050288">
    <property type="entry name" value="Cellulose_deg_GH3"/>
</dbReference>
<reference evidence="5" key="1">
    <citation type="submission" date="2015-11" db="EMBL/GenBank/DDBJ databases">
        <authorList>
            <person name="Kumar R."/>
            <person name="Singh D."/>
            <person name="Swarnkar M.K."/>
            <person name="Singh A.K."/>
            <person name="Kumar S."/>
        </authorList>
    </citation>
    <scope>NUCLEOTIDE SEQUENCE [LARGE SCALE GENOMIC DNA]</scope>
    <source>
        <strain evidence="5">ERGS4:06</strain>
    </source>
</reference>
<dbReference type="SUPFAM" id="SSF52279">
    <property type="entry name" value="Beta-D-glucan exohydrolase, C-terminal domain"/>
    <property type="match status" value="1"/>
</dbReference>
<feature type="domain" description="Fibronectin type III-like" evidence="3">
    <location>
        <begin position="317"/>
        <end position="387"/>
    </location>
</feature>
<dbReference type="InterPro" id="IPR008999">
    <property type="entry name" value="Actin-crosslinking"/>
</dbReference>
<dbReference type="Gene3D" id="2.60.40.10">
    <property type="entry name" value="Immunoglobulins"/>
    <property type="match status" value="1"/>
</dbReference>
<sequence>MGGHDVVALRSIRTGRYLGTAAENESLAATSATAGADQLFELQDWGGGEVTLRARSNSLLLAAGNDGYLYPSATRVGGWIVQETFRLHRDSDGSVRIQHVGTGKWVHIEAHTGSALLVAGDIEVADRFTLRIQENGLEAVAAAAAQASVAVVVVGNDPHLGGRETLDRSSLELSQRDQEMVRVAREANPNTVLVIVSSYPYALGDLADTPAIVWTSHAGQELGHGVADVLSGAVEPYGRLPQTWFAHDGDLPDILDYDIISGGGTYQYSRAEPLYPMGHGLGYSTVEYSDLLVTDHGDAWLEASLTVRNTGARELAELVQIYAAAPDHRFEFPRRLLLGHTRVLLAAGEERVVKVAIARERLATFSVTSLAMLTEPGEYIFLAGRSAQNLPLSASLVLTGAGSCDRAPGDAIRAEHFDAAQGVELVPETHLAGTAIKVASGHRSALAYYKNWSALPAGPGELRVLDGGSGRVSFERAGAAGTWLPWLTVDVPLGSGGVIDFDLPTVGNGLPADLRVGISGDVTLVALRLGKH</sequence>
<dbReference type="PANTHER" id="PTHR42715:SF10">
    <property type="entry name" value="BETA-GLUCOSIDASE"/>
    <property type="match status" value="1"/>
</dbReference>
<dbReference type="RefSeq" id="WP_062286466.1">
    <property type="nucleotide sequence ID" value="NZ_CP013200.1"/>
</dbReference>
<dbReference type="SUPFAM" id="SSF50405">
    <property type="entry name" value="Actin-crosslinking proteins"/>
    <property type="match status" value="1"/>
</dbReference>
<gene>
    <name evidence="4" type="ORF">AS189_04175</name>
</gene>
<comment type="similarity">
    <text evidence="1">Belongs to the glycosyl hydrolase 3 family.</text>
</comment>
<dbReference type="PANTHER" id="PTHR42715">
    <property type="entry name" value="BETA-GLUCOSIDASE"/>
    <property type="match status" value="1"/>
</dbReference>
<keyword evidence="2" id="KW-0378">Hydrolase</keyword>
<dbReference type="InterPro" id="IPR002772">
    <property type="entry name" value="Glyco_hydro_3_C"/>
</dbReference>
<dbReference type="AlphaFoldDB" id="A0A0S2LWK1"/>
<dbReference type="Proteomes" id="UP000059574">
    <property type="component" value="Chromosome"/>
</dbReference>
<dbReference type="InterPro" id="IPR026891">
    <property type="entry name" value="Fn3-like"/>
</dbReference>
<dbReference type="CDD" id="cd23343">
    <property type="entry name" value="beta-trefoil_FSCN_BglX-like"/>
    <property type="match status" value="1"/>
</dbReference>
<dbReference type="Gene3D" id="3.40.50.1700">
    <property type="entry name" value="Glycoside hydrolase family 3 C-terminal domain"/>
    <property type="match status" value="1"/>
</dbReference>
<evidence type="ECO:0000313" key="4">
    <source>
        <dbReference type="EMBL" id="ALO65837.1"/>
    </source>
</evidence>
<organism evidence="4 5">
    <name type="scientific">Arthrobacter alpinus</name>
    <dbReference type="NCBI Taxonomy" id="656366"/>
    <lineage>
        <taxon>Bacteria</taxon>
        <taxon>Bacillati</taxon>
        <taxon>Actinomycetota</taxon>
        <taxon>Actinomycetes</taxon>
        <taxon>Micrococcales</taxon>
        <taxon>Micrococcaceae</taxon>
        <taxon>Arthrobacter</taxon>
    </lineage>
</organism>